<evidence type="ECO:0000256" key="7">
    <source>
        <dbReference type="ARBA" id="ARBA00023136"/>
    </source>
</evidence>
<dbReference type="Pfam" id="PF01061">
    <property type="entry name" value="ABC2_membrane"/>
    <property type="match status" value="1"/>
</dbReference>
<keyword evidence="3" id="KW-1003">Cell membrane</keyword>
<dbReference type="RefSeq" id="WP_014405214.1">
    <property type="nucleotide sequence ID" value="NC_017034.1"/>
</dbReference>
<dbReference type="GO" id="GO:0043190">
    <property type="term" value="C:ATP-binding cassette (ABC) transporter complex"/>
    <property type="evidence" value="ECO:0007669"/>
    <property type="project" value="InterPro"/>
</dbReference>
<comment type="subcellular location">
    <subcellularLocation>
        <location evidence="1">Cell inner membrane</location>
        <topology evidence="1">Multi-pass membrane protein</topology>
    </subcellularLocation>
</comment>
<sequence>MVGIKEIWEYRGLIKKLAITDLKVRYKNSVLGILWSLLQPLMMFLVLLIVFTGLMLNRSIEHYPLFLLLGIIGWGFFDKATGFSLGSVVGKPQLVKKIYFPREVLVISACLTALMMSLIEFIVFGFFMLAFGVLPTWLVIFFPIVLLIEFMLALGVSLAISSLNVIWRDVQWIWPVVMQAGFFLTPIMYSLDLFNGIPHAWVLQLNPMTAILDSMRYIFINRPAPILNDMAYATAFALVMMAIGVFIFSRLEPRFGEEV</sequence>
<dbReference type="GO" id="GO:0140359">
    <property type="term" value="F:ABC-type transporter activity"/>
    <property type="evidence" value="ECO:0007669"/>
    <property type="project" value="InterPro"/>
</dbReference>
<dbReference type="Proteomes" id="UP000005233">
    <property type="component" value="Chromosome"/>
</dbReference>
<dbReference type="eggNOG" id="arCOG04339">
    <property type="taxonomic scope" value="Archaea"/>
</dbReference>
<evidence type="ECO:0000259" key="9">
    <source>
        <dbReference type="PROSITE" id="PS51012"/>
    </source>
</evidence>
<feature type="transmembrane region" description="Helical" evidence="8">
    <location>
        <begin position="62"/>
        <end position="83"/>
    </location>
</feature>
<feature type="transmembrane region" description="Helical" evidence="8">
    <location>
        <begin position="33"/>
        <end position="56"/>
    </location>
</feature>
<accession>H8I6Q5</accession>
<evidence type="ECO:0000256" key="3">
    <source>
        <dbReference type="ARBA" id="ARBA00022475"/>
    </source>
</evidence>
<dbReference type="PROSITE" id="PS51012">
    <property type="entry name" value="ABC_TM2"/>
    <property type="match status" value="1"/>
</dbReference>
<organism evidence="10 11">
    <name type="scientific">Methanocella conradii (strain DSM 24694 / JCM 17849 / CGMCC 1.5162 / HZ254)</name>
    <dbReference type="NCBI Taxonomy" id="1041930"/>
    <lineage>
        <taxon>Archaea</taxon>
        <taxon>Methanobacteriati</taxon>
        <taxon>Methanobacteriota</taxon>
        <taxon>Stenosarchaea group</taxon>
        <taxon>Methanomicrobia</taxon>
        <taxon>Methanocellales</taxon>
        <taxon>Methanocellaceae</taxon>
        <taxon>Methanocella</taxon>
    </lineage>
</organism>
<keyword evidence="5 8" id="KW-0812">Transmembrane</keyword>
<feature type="domain" description="ABC transmembrane type-2" evidence="9">
    <location>
        <begin position="31"/>
        <end position="251"/>
    </location>
</feature>
<evidence type="ECO:0000256" key="6">
    <source>
        <dbReference type="ARBA" id="ARBA00022989"/>
    </source>
</evidence>
<evidence type="ECO:0000313" key="11">
    <source>
        <dbReference type="Proteomes" id="UP000005233"/>
    </source>
</evidence>
<evidence type="ECO:0000256" key="1">
    <source>
        <dbReference type="ARBA" id="ARBA00004429"/>
    </source>
</evidence>
<reference evidence="10 11" key="1">
    <citation type="journal article" date="2012" name="J. Bacteriol.">
        <title>Complete genome sequence of a thermophilic methanogen, Methanocella conradii HZ254, isolated from Chinese rice field soil.</title>
        <authorList>
            <person name="Lu Z."/>
            <person name="Lu Y."/>
        </authorList>
    </citation>
    <scope>NUCLEOTIDE SEQUENCE [LARGE SCALE GENOMIC DNA]</scope>
    <source>
        <strain evidence="11">DSM 24694 / JCM 17849 / CGMCC 1.5162 / HZ254</strain>
    </source>
</reference>
<feature type="transmembrane region" description="Helical" evidence="8">
    <location>
        <begin position="137"/>
        <end position="160"/>
    </location>
</feature>
<name>H8I6Q5_METCZ</name>
<feature type="transmembrane region" description="Helical" evidence="8">
    <location>
        <begin position="231"/>
        <end position="251"/>
    </location>
</feature>
<dbReference type="GeneID" id="11970503"/>
<proteinExistence type="predicted"/>
<evidence type="ECO:0000256" key="5">
    <source>
        <dbReference type="ARBA" id="ARBA00022692"/>
    </source>
</evidence>
<keyword evidence="2" id="KW-0813">Transport</keyword>
<dbReference type="InterPro" id="IPR000412">
    <property type="entry name" value="ABC_2_transport"/>
</dbReference>
<keyword evidence="11" id="KW-1185">Reference proteome</keyword>
<evidence type="ECO:0000313" key="10">
    <source>
        <dbReference type="EMBL" id="AFC99375.1"/>
    </source>
</evidence>
<evidence type="ECO:0000256" key="8">
    <source>
        <dbReference type="SAM" id="Phobius"/>
    </source>
</evidence>
<dbReference type="PRINTS" id="PR00164">
    <property type="entry name" value="ABC2TRNSPORT"/>
</dbReference>
<dbReference type="PANTHER" id="PTHR30413">
    <property type="entry name" value="INNER MEMBRANE TRANSPORT PERMEASE"/>
    <property type="match status" value="1"/>
</dbReference>
<dbReference type="HOGENOM" id="CLU_060703_2_0_2"/>
<evidence type="ECO:0000256" key="2">
    <source>
        <dbReference type="ARBA" id="ARBA00022448"/>
    </source>
</evidence>
<dbReference type="InterPro" id="IPR047817">
    <property type="entry name" value="ABC2_TM_bact-type"/>
</dbReference>
<dbReference type="InterPro" id="IPR013525">
    <property type="entry name" value="ABC2_TM"/>
</dbReference>
<feature type="transmembrane region" description="Helical" evidence="8">
    <location>
        <begin position="104"/>
        <end position="131"/>
    </location>
</feature>
<keyword evidence="4" id="KW-0997">Cell inner membrane</keyword>
<dbReference type="KEGG" id="mez:Mtc_0612"/>
<dbReference type="STRING" id="1041930.Mtc_0612"/>
<feature type="transmembrane region" description="Helical" evidence="8">
    <location>
        <begin position="172"/>
        <end position="189"/>
    </location>
</feature>
<protein>
    <submittedName>
        <fullName evidence="10">ABC-type polysaccharide/polyol phosphate export system, permease component</fullName>
    </submittedName>
</protein>
<dbReference type="PANTHER" id="PTHR30413:SF8">
    <property type="entry name" value="TRANSPORT PERMEASE PROTEIN"/>
    <property type="match status" value="1"/>
</dbReference>
<dbReference type="EMBL" id="CP003243">
    <property type="protein sequence ID" value="AFC99375.1"/>
    <property type="molecule type" value="Genomic_DNA"/>
</dbReference>
<keyword evidence="7 8" id="KW-0472">Membrane</keyword>
<evidence type="ECO:0000256" key="4">
    <source>
        <dbReference type="ARBA" id="ARBA00022519"/>
    </source>
</evidence>
<dbReference type="GO" id="GO:0015920">
    <property type="term" value="P:lipopolysaccharide transport"/>
    <property type="evidence" value="ECO:0007669"/>
    <property type="project" value="TreeGrafter"/>
</dbReference>
<dbReference type="AlphaFoldDB" id="H8I6Q5"/>
<gene>
    <name evidence="10" type="ordered locus">Mtc_0612</name>
</gene>
<keyword evidence="6 8" id="KW-1133">Transmembrane helix</keyword>